<dbReference type="InterPro" id="IPR035959">
    <property type="entry name" value="RutC-like_sf"/>
</dbReference>
<evidence type="ECO:0000313" key="3">
    <source>
        <dbReference type="Proteomes" id="UP000195781"/>
    </source>
</evidence>
<dbReference type="InterPro" id="IPR019897">
    <property type="entry name" value="RidA_CS"/>
</dbReference>
<keyword evidence="3" id="KW-1185">Reference proteome</keyword>
<dbReference type="SUPFAM" id="SSF55298">
    <property type="entry name" value="YjgF-like"/>
    <property type="match status" value="1"/>
</dbReference>
<evidence type="ECO:0000256" key="1">
    <source>
        <dbReference type="ARBA" id="ARBA00010552"/>
    </source>
</evidence>
<dbReference type="RefSeq" id="WP_094335811.1">
    <property type="nucleotide sequence ID" value="NZ_NFIE01000017.1"/>
</dbReference>
<accession>A0A1Y3XNX6</accession>
<dbReference type="InterPro" id="IPR006175">
    <property type="entry name" value="YjgF/YER057c/UK114"/>
</dbReference>
<dbReference type="AlphaFoldDB" id="A0A1Y3XNX6"/>
<dbReference type="EMBL" id="NFIE01000017">
    <property type="protein sequence ID" value="OUN87222.1"/>
    <property type="molecule type" value="Genomic_DNA"/>
</dbReference>
<dbReference type="PROSITE" id="PS01094">
    <property type="entry name" value="UPF0076"/>
    <property type="match status" value="1"/>
</dbReference>
<comment type="similarity">
    <text evidence="1">Belongs to the RutC family.</text>
</comment>
<proteinExistence type="inferred from homology"/>
<dbReference type="FunFam" id="3.30.1330.40:FF:000001">
    <property type="entry name" value="L-PSP family endoribonuclease"/>
    <property type="match status" value="1"/>
</dbReference>
<dbReference type="GO" id="GO:0005829">
    <property type="term" value="C:cytosol"/>
    <property type="evidence" value="ECO:0007669"/>
    <property type="project" value="TreeGrafter"/>
</dbReference>
<dbReference type="Gene3D" id="3.30.1330.40">
    <property type="entry name" value="RutC-like"/>
    <property type="match status" value="1"/>
</dbReference>
<organism evidence="2 3">
    <name type="scientific">[Collinsella] massiliensis</name>
    <dbReference type="NCBI Taxonomy" id="1232426"/>
    <lineage>
        <taxon>Bacteria</taxon>
        <taxon>Bacillati</taxon>
        <taxon>Actinomycetota</taxon>
        <taxon>Coriobacteriia</taxon>
        <taxon>Coriobacteriales</taxon>
        <taxon>Coriobacteriaceae</taxon>
        <taxon>Enorma</taxon>
    </lineage>
</organism>
<dbReference type="Proteomes" id="UP000195781">
    <property type="component" value="Unassembled WGS sequence"/>
</dbReference>
<gene>
    <name evidence="2" type="ORF">B5G02_07695</name>
</gene>
<dbReference type="PANTHER" id="PTHR11803:SF39">
    <property type="entry name" value="2-IMINOBUTANOATE_2-IMINOPROPANOATE DEAMINASE"/>
    <property type="match status" value="1"/>
</dbReference>
<dbReference type="CDD" id="cd00448">
    <property type="entry name" value="YjgF_YER057c_UK114_family"/>
    <property type="match status" value="1"/>
</dbReference>
<protein>
    <submittedName>
        <fullName evidence="2">Reactive intermediate/imine deaminase</fullName>
    </submittedName>
</protein>
<name>A0A1Y3XNX6_9ACTN</name>
<dbReference type="NCBIfam" id="TIGR00004">
    <property type="entry name" value="Rid family detoxifying hydrolase"/>
    <property type="match status" value="1"/>
</dbReference>
<sequence length="125" mass="12828">MDKTVLNTDQAPAAIGPYSQGVAAGEMVYLSGQLGIDPATGAMPEGVVAQAEQSIKNIAAILATRGLTLADVVKTTIYLADIADFAAVNDVYAQAFSEPYPARSAFAVANLPMQGLVEIEVVAAA</sequence>
<dbReference type="InterPro" id="IPR006056">
    <property type="entry name" value="RidA"/>
</dbReference>
<reference evidence="3" key="1">
    <citation type="submission" date="2017-04" db="EMBL/GenBank/DDBJ databases">
        <title>Function of individual gut microbiota members based on whole genome sequencing of pure cultures obtained from chicken caecum.</title>
        <authorList>
            <person name="Medvecky M."/>
            <person name="Cejkova D."/>
            <person name="Polansky O."/>
            <person name="Karasova D."/>
            <person name="Kubasova T."/>
            <person name="Cizek A."/>
            <person name="Rychlik I."/>
        </authorList>
    </citation>
    <scope>NUCLEOTIDE SEQUENCE [LARGE SCALE GENOMIC DNA]</scope>
    <source>
        <strain evidence="3">An5</strain>
    </source>
</reference>
<dbReference type="OrthoDB" id="8684161at2"/>
<comment type="caution">
    <text evidence="2">The sequence shown here is derived from an EMBL/GenBank/DDBJ whole genome shotgun (WGS) entry which is preliminary data.</text>
</comment>
<dbReference type="GO" id="GO:0019239">
    <property type="term" value="F:deaminase activity"/>
    <property type="evidence" value="ECO:0007669"/>
    <property type="project" value="TreeGrafter"/>
</dbReference>
<dbReference type="PANTHER" id="PTHR11803">
    <property type="entry name" value="2-IMINOBUTANOATE/2-IMINOPROPANOATE DEAMINASE RIDA"/>
    <property type="match status" value="1"/>
</dbReference>
<dbReference type="Pfam" id="PF01042">
    <property type="entry name" value="Ribonuc_L-PSP"/>
    <property type="match status" value="1"/>
</dbReference>
<evidence type="ECO:0000313" key="2">
    <source>
        <dbReference type="EMBL" id="OUN87222.1"/>
    </source>
</evidence>